<accession>A0ABU8LR05</accession>
<organism evidence="7 8">
    <name type="scientific">Microbacterium istanbulense</name>
    <dbReference type="NCBI Taxonomy" id="3122049"/>
    <lineage>
        <taxon>Bacteria</taxon>
        <taxon>Bacillati</taxon>
        <taxon>Actinomycetota</taxon>
        <taxon>Actinomycetes</taxon>
        <taxon>Micrococcales</taxon>
        <taxon>Microbacteriaceae</taxon>
        <taxon>Microbacterium</taxon>
    </lineage>
</organism>
<dbReference type="InterPro" id="IPR028082">
    <property type="entry name" value="Peripla_BP_I"/>
</dbReference>
<protein>
    <submittedName>
        <fullName evidence="7">LacI family DNA-binding transcriptional regulator</fullName>
    </submittedName>
</protein>
<evidence type="ECO:0000256" key="2">
    <source>
        <dbReference type="ARBA" id="ARBA00023125"/>
    </source>
</evidence>
<dbReference type="SMART" id="SM00354">
    <property type="entry name" value="HTH_LACI"/>
    <property type="match status" value="1"/>
</dbReference>
<dbReference type="SUPFAM" id="SSF47413">
    <property type="entry name" value="lambda repressor-like DNA-binding domains"/>
    <property type="match status" value="1"/>
</dbReference>
<dbReference type="EMBL" id="JBBDGN010000016">
    <property type="protein sequence ID" value="MEJ1092757.1"/>
    <property type="molecule type" value="Genomic_DNA"/>
</dbReference>
<dbReference type="Proteomes" id="UP001366085">
    <property type="component" value="Unassembled WGS sequence"/>
</dbReference>
<sequence length="393" mass="42170">MRLEPKRVFLMARVVLTSSVVAASFLVIEPVRRRGRSLANIGDIARHLGVSRSTVSYALSGKRPVSRETKQRVEAAIRKLDYWPSAAGRALATARSEILALLYPMGASASPAIALQFVDGVARASRELGYDTLLITGNEGIHAVDRLTRARQVDGFILLDVEKDDQRLPALRRSKLPSVLVGNPAHCEDLDRVDLDWTAVGSVLVEQLAALGHVHIGVLWAPAITRGLHMTYAEHFQQGVWRAVEGLDLAIVDVPAELDNEATYRGVIDALREHPELTAFVVQHEPAVAPLKAALAATDRSIPADVSIVGVNIDALDSGLVTPISGVGNPSRELTRAAVELLVARLNGDARAPTGVVISPAYTDRGTAGPAPALRNFAPVRSQASTEEEGLHK</sequence>
<reference evidence="7 8" key="1">
    <citation type="submission" date="2024-02" db="EMBL/GenBank/DDBJ databases">
        <authorList>
            <person name="Saticioglu I.B."/>
        </authorList>
    </citation>
    <scope>NUCLEOTIDE SEQUENCE [LARGE SCALE GENOMIC DNA]</scope>
    <source>
        <strain evidence="7 8">Mu-43</strain>
    </source>
</reference>
<dbReference type="RefSeq" id="WP_337321638.1">
    <property type="nucleotide sequence ID" value="NZ_JBBDGN010000016.1"/>
</dbReference>
<dbReference type="PROSITE" id="PS50943">
    <property type="entry name" value="HTH_CROC1"/>
    <property type="match status" value="1"/>
</dbReference>
<dbReference type="InterPro" id="IPR000843">
    <property type="entry name" value="HTH_LacI"/>
</dbReference>
<dbReference type="InterPro" id="IPR010982">
    <property type="entry name" value="Lambda_DNA-bd_dom_sf"/>
</dbReference>
<dbReference type="PROSITE" id="PS50932">
    <property type="entry name" value="HTH_LACI_2"/>
    <property type="match status" value="1"/>
</dbReference>
<keyword evidence="3" id="KW-0804">Transcription</keyword>
<dbReference type="PANTHER" id="PTHR30146">
    <property type="entry name" value="LACI-RELATED TRANSCRIPTIONAL REPRESSOR"/>
    <property type="match status" value="1"/>
</dbReference>
<feature type="region of interest" description="Disordered" evidence="4">
    <location>
        <begin position="368"/>
        <end position="393"/>
    </location>
</feature>
<dbReference type="Gene3D" id="1.10.260.40">
    <property type="entry name" value="lambda repressor-like DNA-binding domains"/>
    <property type="match status" value="1"/>
</dbReference>
<name>A0ABU8LR05_9MICO</name>
<evidence type="ECO:0000259" key="6">
    <source>
        <dbReference type="PROSITE" id="PS50943"/>
    </source>
</evidence>
<proteinExistence type="predicted"/>
<dbReference type="CDD" id="cd01392">
    <property type="entry name" value="HTH_LacI"/>
    <property type="match status" value="1"/>
</dbReference>
<evidence type="ECO:0000256" key="4">
    <source>
        <dbReference type="SAM" id="MobiDB-lite"/>
    </source>
</evidence>
<evidence type="ECO:0000313" key="8">
    <source>
        <dbReference type="Proteomes" id="UP001366085"/>
    </source>
</evidence>
<keyword evidence="1" id="KW-0805">Transcription regulation</keyword>
<evidence type="ECO:0000313" key="7">
    <source>
        <dbReference type="EMBL" id="MEJ1092757.1"/>
    </source>
</evidence>
<evidence type="ECO:0000259" key="5">
    <source>
        <dbReference type="PROSITE" id="PS50932"/>
    </source>
</evidence>
<dbReference type="Pfam" id="PF13377">
    <property type="entry name" value="Peripla_BP_3"/>
    <property type="match status" value="1"/>
</dbReference>
<dbReference type="SUPFAM" id="SSF53822">
    <property type="entry name" value="Periplasmic binding protein-like I"/>
    <property type="match status" value="1"/>
</dbReference>
<keyword evidence="2 7" id="KW-0238">DNA-binding</keyword>
<gene>
    <name evidence="7" type="ORF">WDU93_13800</name>
</gene>
<dbReference type="InterPro" id="IPR001387">
    <property type="entry name" value="Cro/C1-type_HTH"/>
</dbReference>
<evidence type="ECO:0000256" key="3">
    <source>
        <dbReference type="ARBA" id="ARBA00023163"/>
    </source>
</evidence>
<dbReference type="Pfam" id="PF00356">
    <property type="entry name" value="LacI"/>
    <property type="match status" value="1"/>
</dbReference>
<evidence type="ECO:0000256" key="1">
    <source>
        <dbReference type="ARBA" id="ARBA00023015"/>
    </source>
</evidence>
<dbReference type="InterPro" id="IPR046335">
    <property type="entry name" value="LacI/GalR-like_sensor"/>
</dbReference>
<comment type="caution">
    <text evidence="7">The sequence shown here is derived from an EMBL/GenBank/DDBJ whole genome shotgun (WGS) entry which is preliminary data.</text>
</comment>
<dbReference type="Gene3D" id="3.40.50.2300">
    <property type="match status" value="2"/>
</dbReference>
<feature type="domain" description="HTH cro/C1-type" evidence="6">
    <location>
        <begin position="43"/>
        <end position="83"/>
    </location>
</feature>
<dbReference type="PANTHER" id="PTHR30146:SF153">
    <property type="entry name" value="LACTOSE OPERON REPRESSOR"/>
    <property type="match status" value="1"/>
</dbReference>
<keyword evidence="8" id="KW-1185">Reference proteome</keyword>
<dbReference type="GO" id="GO:0003677">
    <property type="term" value="F:DNA binding"/>
    <property type="evidence" value="ECO:0007669"/>
    <property type="project" value="UniProtKB-KW"/>
</dbReference>
<feature type="domain" description="HTH lacI-type" evidence="5">
    <location>
        <begin position="39"/>
        <end position="93"/>
    </location>
</feature>